<evidence type="ECO:0000259" key="1">
    <source>
        <dbReference type="Pfam" id="PF08818"/>
    </source>
</evidence>
<feature type="domain" description="YdhG-like" evidence="1">
    <location>
        <begin position="24"/>
        <end position="127"/>
    </location>
</feature>
<sequence length="146" mass="15876">MAPRSRWEDTDPARFVAAVENPVRRRDAGTLLDLLGRVTGQEARMWAGSVVGFGEYHYRYASGHEGDAPAAGFAPRKAATVVYLSDGVGAHEADLERLGPHRRGVGCLYLKDLAQIDLTVLESIVRRSYESLTAGTFGTRAREADG</sequence>
<proteinExistence type="predicted"/>
<accession>A0ABW2QCN5</accession>
<evidence type="ECO:0000313" key="2">
    <source>
        <dbReference type="EMBL" id="MFC7406542.1"/>
    </source>
</evidence>
<dbReference type="InterPro" id="IPR014922">
    <property type="entry name" value="YdhG-like"/>
</dbReference>
<gene>
    <name evidence="2" type="ORF">ACFQQL_15590</name>
</gene>
<reference evidence="3" key="1">
    <citation type="journal article" date="2019" name="Int. J. Syst. Evol. Microbiol.">
        <title>The Global Catalogue of Microorganisms (GCM) 10K type strain sequencing project: providing services to taxonomists for standard genome sequencing and annotation.</title>
        <authorList>
            <consortium name="The Broad Institute Genomics Platform"/>
            <consortium name="The Broad Institute Genome Sequencing Center for Infectious Disease"/>
            <person name="Wu L."/>
            <person name="Ma J."/>
        </authorList>
    </citation>
    <scope>NUCLEOTIDE SEQUENCE [LARGE SCALE GENOMIC DNA]</scope>
    <source>
        <strain evidence="3">JCM 1490</strain>
    </source>
</reference>
<comment type="caution">
    <text evidence="2">The sequence shown here is derived from an EMBL/GenBank/DDBJ whole genome shotgun (WGS) entry which is preliminary data.</text>
</comment>
<organism evidence="2 3">
    <name type="scientific">Georgenia alba</name>
    <dbReference type="NCBI Taxonomy" id="2233858"/>
    <lineage>
        <taxon>Bacteria</taxon>
        <taxon>Bacillati</taxon>
        <taxon>Actinomycetota</taxon>
        <taxon>Actinomycetes</taxon>
        <taxon>Micrococcales</taxon>
        <taxon>Bogoriellaceae</taxon>
        <taxon>Georgenia</taxon>
    </lineage>
</organism>
<keyword evidence="3" id="KW-1185">Reference proteome</keyword>
<dbReference type="Pfam" id="PF08818">
    <property type="entry name" value="DUF1801"/>
    <property type="match status" value="1"/>
</dbReference>
<dbReference type="Proteomes" id="UP001596455">
    <property type="component" value="Unassembled WGS sequence"/>
</dbReference>
<protein>
    <submittedName>
        <fullName evidence="2">DUF1801 domain-containing protein</fullName>
    </submittedName>
</protein>
<dbReference type="RefSeq" id="WP_382396032.1">
    <property type="nucleotide sequence ID" value="NZ_JBHTCQ010000003.1"/>
</dbReference>
<evidence type="ECO:0000313" key="3">
    <source>
        <dbReference type="Proteomes" id="UP001596455"/>
    </source>
</evidence>
<name>A0ABW2QCN5_9MICO</name>
<dbReference type="EMBL" id="JBHTCQ010000003">
    <property type="protein sequence ID" value="MFC7406542.1"/>
    <property type="molecule type" value="Genomic_DNA"/>
</dbReference>